<dbReference type="EMBL" id="CP005080">
    <property type="protein sequence ID" value="AGK80254.1"/>
    <property type="molecule type" value="Genomic_DNA"/>
</dbReference>
<dbReference type="KEGG" id="sfi:SFUL_5361"/>
<dbReference type="OrthoDB" id="4870973at2"/>
<gene>
    <name evidence="2" type="ORF">SFUL_5361</name>
</gene>
<dbReference type="Proteomes" id="UP000013304">
    <property type="component" value="Chromosome"/>
</dbReference>
<dbReference type="PATRIC" id="fig|1303692.3.peg.5392"/>
<dbReference type="HOGENOM" id="CLU_179377_0_0_11"/>
<protein>
    <submittedName>
        <fullName evidence="2">Uncharacterized protein</fullName>
    </submittedName>
</protein>
<sequence>MFNFFEELFAPGRKHGADEQKRLELSRVDVAAGDPGRGPIDLTSGKVTVRAPEAEPSPDGEGGPAERMRNAPLEQDAVLAPRTRVVTEPVGGRGVRGDGDGDGDGGAGPPPERPTPVEPS</sequence>
<feature type="region of interest" description="Disordered" evidence="1">
    <location>
        <begin position="32"/>
        <end position="120"/>
    </location>
</feature>
<dbReference type="eggNOG" id="COG3468">
    <property type="taxonomic scope" value="Bacteria"/>
</dbReference>
<name>N0CZ72_STRMI</name>
<dbReference type="Pfam" id="PF19690">
    <property type="entry name" value="DUF6191"/>
    <property type="match status" value="1"/>
</dbReference>
<proteinExistence type="predicted"/>
<evidence type="ECO:0000313" key="3">
    <source>
        <dbReference type="Proteomes" id="UP000013304"/>
    </source>
</evidence>
<accession>N0CZ72</accession>
<reference evidence="2 3" key="1">
    <citation type="submission" date="2013-04" db="EMBL/GenBank/DDBJ databases">
        <title>Complete genome sequence of Streptomyces fulvissimus.</title>
        <authorList>
            <person name="Myronovskyi M."/>
            <person name="Tokovenko B."/>
            <person name="Manderscheid N."/>
            <person name="Petzke L."/>
            <person name="Luzhetskyy A."/>
        </authorList>
    </citation>
    <scope>NUCLEOTIDE SEQUENCE [LARGE SCALE GENOMIC DNA]</scope>
    <source>
        <strain evidence="2 3">DSM 40593</strain>
    </source>
</reference>
<evidence type="ECO:0000313" key="2">
    <source>
        <dbReference type="EMBL" id="AGK80254.1"/>
    </source>
</evidence>
<dbReference type="InterPro" id="IPR045684">
    <property type="entry name" value="DUF6191"/>
</dbReference>
<dbReference type="AlphaFoldDB" id="N0CZ72"/>
<dbReference type="RefSeq" id="WP_015611566.1">
    <property type="nucleotide sequence ID" value="NC_021177.1"/>
</dbReference>
<feature type="compositionally biased region" description="Pro residues" evidence="1">
    <location>
        <begin position="108"/>
        <end position="120"/>
    </location>
</feature>
<evidence type="ECO:0000256" key="1">
    <source>
        <dbReference type="SAM" id="MobiDB-lite"/>
    </source>
</evidence>
<organism evidence="2 3">
    <name type="scientific">Streptomyces microflavus DSM 40593</name>
    <dbReference type="NCBI Taxonomy" id="1303692"/>
    <lineage>
        <taxon>Bacteria</taxon>
        <taxon>Bacillati</taxon>
        <taxon>Actinomycetota</taxon>
        <taxon>Actinomycetes</taxon>
        <taxon>Kitasatosporales</taxon>
        <taxon>Streptomycetaceae</taxon>
        <taxon>Streptomyces</taxon>
    </lineage>
</organism>